<dbReference type="RefSeq" id="WP_175275324.1">
    <property type="nucleotide sequence ID" value="NZ_CP054836.1"/>
</dbReference>
<proteinExistence type="predicted"/>
<gene>
    <name evidence="1" type="ORF">HTY61_02570</name>
</gene>
<dbReference type="Pfam" id="PF06299">
    <property type="entry name" value="DUF1045"/>
    <property type="match status" value="1"/>
</dbReference>
<keyword evidence="2" id="KW-1185">Reference proteome</keyword>
<protein>
    <submittedName>
        <fullName evidence="1">DUF1045 domain-containing protein</fullName>
    </submittedName>
</protein>
<accession>A0A6N1VEH9</accession>
<dbReference type="InterPro" id="IPR009389">
    <property type="entry name" value="DUF1045"/>
</dbReference>
<dbReference type="PIRSF" id="PIRSF033328">
    <property type="entry name" value="Phest_Mll4975"/>
    <property type="match status" value="1"/>
</dbReference>
<evidence type="ECO:0000313" key="2">
    <source>
        <dbReference type="Proteomes" id="UP000509367"/>
    </source>
</evidence>
<evidence type="ECO:0000313" key="1">
    <source>
        <dbReference type="EMBL" id="QKV17427.1"/>
    </source>
</evidence>
<dbReference type="Proteomes" id="UP000509367">
    <property type="component" value="Chromosome"/>
</dbReference>
<dbReference type="KEGG" id="orm:HTY61_02570"/>
<organism evidence="1 2">
    <name type="scientific">Oricola thermophila</name>
    <dbReference type="NCBI Taxonomy" id="2742145"/>
    <lineage>
        <taxon>Bacteria</taxon>
        <taxon>Pseudomonadati</taxon>
        <taxon>Pseudomonadota</taxon>
        <taxon>Alphaproteobacteria</taxon>
        <taxon>Hyphomicrobiales</taxon>
        <taxon>Ahrensiaceae</taxon>
        <taxon>Oricola</taxon>
    </lineage>
</organism>
<name>A0A6N1VEH9_9HYPH</name>
<sequence length="235" mass="26544">MRYAIYFTPPRDHELARAASTWLGRDAFSGLSLPHVEGTGLALGEIAYFTAVPRRYGFHATLKAPFRLADGVSEDELLSMAERFSRESDPVIVPRATISRLGGFFAVVPEQPNTALNDFAARVVAFFDKMRAPLTEAEFQRRNPEMLTRSQLRNLQNWGYPYVFDDFRFHMTLTGHVDPADRPRIRSALERHFNAVLEGPLAVDHLAVFVEREPGAPFEVHSLFPIASGKRRRSA</sequence>
<dbReference type="EMBL" id="CP054836">
    <property type="protein sequence ID" value="QKV17427.1"/>
    <property type="molecule type" value="Genomic_DNA"/>
</dbReference>
<reference evidence="1 2" key="1">
    <citation type="submission" date="2020-06" db="EMBL/GenBank/DDBJ databases">
        <title>Oricola thermophila sp. nov. isolated from a tidal sediments.</title>
        <authorList>
            <person name="Kwon K.K."/>
            <person name="Yang S.-H."/>
            <person name="Park M.-J."/>
        </authorList>
    </citation>
    <scope>NUCLEOTIDE SEQUENCE [LARGE SCALE GENOMIC DNA]</scope>
    <source>
        <strain evidence="1 2">MEBiC13590</strain>
    </source>
</reference>
<dbReference type="AlphaFoldDB" id="A0A6N1VEH9"/>
<dbReference type="NCBIfam" id="TIGR03223">
    <property type="entry name" value="Phn_opern_protn"/>
    <property type="match status" value="1"/>
</dbReference>